<sequence>MSFKLVGRAVVLTAAASSTLLFTGVADAATSTAINGATAVGGGSATVSVTYSCDPSSDARRLTAVIEDKTSGGLGAGFVEPTCNSQSHTVNVPVSPSAGAFNHGDTAKIATDLVDGLGDSVPGAGRFGTVTLG</sequence>
<evidence type="ECO:0000313" key="3">
    <source>
        <dbReference type="Proteomes" id="UP000323876"/>
    </source>
</evidence>
<proteinExistence type="predicted"/>
<dbReference type="RefSeq" id="WP_150403343.1">
    <property type="nucleotide sequence ID" value="NZ_VXLC01000008.1"/>
</dbReference>
<comment type="caution">
    <text evidence="2">The sequence shown here is derived from an EMBL/GenBank/DDBJ whole genome shotgun (WGS) entry which is preliminary data.</text>
</comment>
<accession>A0A5N0EC54</accession>
<evidence type="ECO:0000256" key="1">
    <source>
        <dbReference type="SAM" id="SignalP"/>
    </source>
</evidence>
<name>A0A5N0EC54_9NOCA</name>
<organism evidence="2 3">
    <name type="scientific">Nocardia colli</name>
    <dbReference type="NCBI Taxonomy" id="2545717"/>
    <lineage>
        <taxon>Bacteria</taxon>
        <taxon>Bacillati</taxon>
        <taxon>Actinomycetota</taxon>
        <taxon>Actinomycetes</taxon>
        <taxon>Mycobacteriales</taxon>
        <taxon>Nocardiaceae</taxon>
        <taxon>Nocardia</taxon>
    </lineage>
</organism>
<dbReference type="AlphaFoldDB" id="A0A5N0EC54"/>
<protein>
    <submittedName>
        <fullName evidence="2">Uncharacterized protein</fullName>
    </submittedName>
</protein>
<dbReference type="EMBL" id="VXLC01000008">
    <property type="protein sequence ID" value="KAA8887012.1"/>
    <property type="molecule type" value="Genomic_DNA"/>
</dbReference>
<keyword evidence="1" id="KW-0732">Signal</keyword>
<dbReference type="Proteomes" id="UP000323876">
    <property type="component" value="Unassembled WGS sequence"/>
</dbReference>
<feature type="chain" id="PRO_5024293893" evidence="1">
    <location>
        <begin position="29"/>
        <end position="133"/>
    </location>
</feature>
<evidence type="ECO:0000313" key="2">
    <source>
        <dbReference type="EMBL" id="KAA8887012.1"/>
    </source>
</evidence>
<reference evidence="2 3" key="1">
    <citation type="submission" date="2019-09" db="EMBL/GenBank/DDBJ databases">
        <authorList>
            <person name="Wang X."/>
        </authorList>
    </citation>
    <scope>NUCLEOTIDE SEQUENCE [LARGE SCALE GENOMIC DNA]</scope>
    <source>
        <strain evidence="2 3">CICC 11023</strain>
    </source>
</reference>
<feature type="signal peptide" evidence="1">
    <location>
        <begin position="1"/>
        <end position="28"/>
    </location>
</feature>
<gene>
    <name evidence="2" type="ORF">F3087_19000</name>
</gene>
<keyword evidence="3" id="KW-1185">Reference proteome</keyword>